<evidence type="ECO:0000313" key="1">
    <source>
        <dbReference type="EMBL" id="KAG0432808.1"/>
    </source>
</evidence>
<keyword evidence="2" id="KW-1185">Reference proteome</keyword>
<reference evidence="1 2" key="1">
    <citation type="journal article" date="2020" name="Cell">
        <title>Large-Scale Comparative Analyses of Tick Genomes Elucidate Their Genetic Diversity and Vector Capacities.</title>
        <authorList>
            <consortium name="Tick Genome and Microbiome Consortium (TIGMIC)"/>
            <person name="Jia N."/>
            <person name="Wang J."/>
            <person name="Shi W."/>
            <person name="Du L."/>
            <person name="Sun Y."/>
            <person name="Zhan W."/>
            <person name="Jiang J.F."/>
            <person name="Wang Q."/>
            <person name="Zhang B."/>
            <person name="Ji P."/>
            <person name="Bell-Sakyi L."/>
            <person name="Cui X.M."/>
            <person name="Yuan T.T."/>
            <person name="Jiang B.G."/>
            <person name="Yang W.F."/>
            <person name="Lam T.T."/>
            <person name="Chang Q.C."/>
            <person name="Ding S.J."/>
            <person name="Wang X.J."/>
            <person name="Zhu J.G."/>
            <person name="Ruan X.D."/>
            <person name="Zhao L."/>
            <person name="Wei J.T."/>
            <person name="Ye R.Z."/>
            <person name="Que T.C."/>
            <person name="Du C.H."/>
            <person name="Zhou Y.H."/>
            <person name="Cheng J.X."/>
            <person name="Dai P.F."/>
            <person name="Guo W.B."/>
            <person name="Han X.H."/>
            <person name="Huang E.J."/>
            <person name="Li L.F."/>
            <person name="Wei W."/>
            <person name="Gao Y.C."/>
            <person name="Liu J.Z."/>
            <person name="Shao H.Z."/>
            <person name="Wang X."/>
            <person name="Wang C.C."/>
            <person name="Yang T.C."/>
            <person name="Huo Q.B."/>
            <person name="Li W."/>
            <person name="Chen H.Y."/>
            <person name="Chen S.E."/>
            <person name="Zhou L.G."/>
            <person name="Ni X.B."/>
            <person name="Tian J.H."/>
            <person name="Sheng Y."/>
            <person name="Liu T."/>
            <person name="Pan Y.S."/>
            <person name="Xia L.Y."/>
            <person name="Li J."/>
            <person name="Zhao F."/>
            <person name="Cao W.C."/>
        </authorList>
    </citation>
    <scope>NUCLEOTIDE SEQUENCE [LARGE SCALE GENOMIC DNA]</scope>
    <source>
        <strain evidence="1">Iper-2018</strain>
    </source>
</reference>
<sequence length="909" mass="99310">MTAIIAEGSLKASRIIFGEGVAGTDRGYGLMELNTGNGPNSTASQPPRTKEPEAQAGTAKENAETSRTATSTEQVRNYSQQDVSGDVQNTPVLAHEGDPNFFWTDVVGKNTKKKRARAERLQGNDPSTSNRQIENNKMATGKGDGGKDGGPPAIPTSTYRNGGHRISKPKKEILPPLPLDHYKVVIRPQEGLTVSNWSALEISKAVTTAAELCPEELAKSRVRIRKEQNIIVLSTPDIEPANRMAKAKTITLKDRQYEIAAYKAAPDNSCKGVISGIGEKYAPEYLTENIRATSPTGPAVFYARMMGQKDSVIITFQGLQIPRLVLLGNAEYRCRPYLPKEQVCDACLGHGHRKDVCPHPEKGRCATCGCLGGAMEDHVCSPHCIHCEGNHPYNDPQCPARRKAPYNKAWIQKQQTQKRNLQQAEISNTQNIQPDTASQLLPPTRNSQAHWPALEGGGFETPNPYALIASGLESYARTLAQAPHATQGPIVDPTDTGPSGGIRGRSRSRKKSQVKNPHQPQQLPRLLPQQQGGSHRQGPSGLAAVNTQRTRLGRTKAGRALLRRLGYRTPASSLDKGGQKPAPPAIAARVRVMPIPKNMHPQVNAGRRLARVRYLRRRYHGDPDVLYTDAASYPSPSGGKCIAVCDSDGRNGTSASLKGSPSCAEAEEAAIALAISTTQYRAEFDCNTTVTIITDSQAACRAWAGNLLSTWSNQILSNLDHTRLPLVRIVWTPGHASLPGNGSVDALARGLTIRALHREGTTVGDNTSREDEQEREPQTPHLETFNHVTEYYRSQRKKYPPPHKDLNRQEASEWRKLQTHSFPNLLHLHRSFPDRYRSVCPGCQSPEPSLYHCTWACPSPVGVGVMPVPNPTTTSWEAALLSSRPERQRALLERARRVAVACGALDLGT</sequence>
<evidence type="ECO:0000313" key="2">
    <source>
        <dbReference type="Proteomes" id="UP000805193"/>
    </source>
</evidence>
<dbReference type="Proteomes" id="UP000805193">
    <property type="component" value="Unassembled WGS sequence"/>
</dbReference>
<proteinExistence type="predicted"/>
<protein>
    <submittedName>
        <fullName evidence="1">Uncharacterized protein</fullName>
    </submittedName>
</protein>
<dbReference type="EMBL" id="JABSTQ010009114">
    <property type="protein sequence ID" value="KAG0432808.1"/>
    <property type="molecule type" value="Genomic_DNA"/>
</dbReference>
<comment type="caution">
    <text evidence="1">The sequence shown here is derived from an EMBL/GenBank/DDBJ whole genome shotgun (WGS) entry which is preliminary data.</text>
</comment>
<accession>A0AC60QIJ7</accession>
<organism evidence="1 2">
    <name type="scientific">Ixodes persulcatus</name>
    <name type="common">Taiga tick</name>
    <dbReference type="NCBI Taxonomy" id="34615"/>
    <lineage>
        <taxon>Eukaryota</taxon>
        <taxon>Metazoa</taxon>
        <taxon>Ecdysozoa</taxon>
        <taxon>Arthropoda</taxon>
        <taxon>Chelicerata</taxon>
        <taxon>Arachnida</taxon>
        <taxon>Acari</taxon>
        <taxon>Parasitiformes</taxon>
        <taxon>Ixodida</taxon>
        <taxon>Ixodoidea</taxon>
        <taxon>Ixodidae</taxon>
        <taxon>Ixodinae</taxon>
        <taxon>Ixodes</taxon>
    </lineage>
</organism>
<name>A0AC60QIJ7_IXOPE</name>
<gene>
    <name evidence="1" type="ORF">HPB47_020484</name>
</gene>